<dbReference type="Proteomes" id="UP001165960">
    <property type="component" value="Unassembled WGS sequence"/>
</dbReference>
<sequence>MALPAGWRDYKEGQDVPAGFVILHNVLVPIEQYKLLHTRKLLNLPLTSAGPQVPEIPSIIFQFLRSAEIGAFTLLRQENTTVVIHMCAVLQARVDLASNKDNMLKSDNMWLS</sequence>
<evidence type="ECO:0000313" key="1">
    <source>
        <dbReference type="EMBL" id="KAJ9066583.1"/>
    </source>
</evidence>
<comment type="caution">
    <text evidence="1">The sequence shown here is derived from an EMBL/GenBank/DDBJ whole genome shotgun (WGS) entry which is preliminary data.</text>
</comment>
<evidence type="ECO:0000313" key="2">
    <source>
        <dbReference type="Proteomes" id="UP001165960"/>
    </source>
</evidence>
<protein>
    <submittedName>
        <fullName evidence="1">Uncharacterized protein</fullName>
    </submittedName>
</protein>
<dbReference type="EMBL" id="QTSX02004285">
    <property type="protein sequence ID" value="KAJ9066583.1"/>
    <property type="molecule type" value="Genomic_DNA"/>
</dbReference>
<reference evidence="1" key="1">
    <citation type="submission" date="2022-04" db="EMBL/GenBank/DDBJ databases">
        <title>Genome of the entomopathogenic fungus Entomophthora muscae.</title>
        <authorList>
            <person name="Elya C."/>
            <person name="Lovett B.R."/>
            <person name="Lee E."/>
            <person name="Macias A.M."/>
            <person name="Hajek A.E."/>
            <person name="De Bivort B.L."/>
            <person name="Kasson M.T."/>
            <person name="De Fine Licht H.H."/>
            <person name="Stajich J.E."/>
        </authorList>
    </citation>
    <scope>NUCLEOTIDE SEQUENCE</scope>
    <source>
        <strain evidence="1">Berkeley</strain>
    </source>
</reference>
<proteinExistence type="predicted"/>
<name>A0ACC2SWC4_9FUNG</name>
<keyword evidence="2" id="KW-1185">Reference proteome</keyword>
<organism evidence="1 2">
    <name type="scientific">Entomophthora muscae</name>
    <dbReference type="NCBI Taxonomy" id="34485"/>
    <lineage>
        <taxon>Eukaryota</taxon>
        <taxon>Fungi</taxon>
        <taxon>Fungi incertae sedis</taxon>
        <taxon>Zoopagomycota</taxon>
        <taxon>Entomophthoromycotina</taxon>
        <taxon>Entomophthoromycetes</taxon>
        <taxon>Entomophthorales</taxon>
        <taxon>Entomophthoraceae</taxon>
        <taxon>Entomophthora</taxon>
    </lineage>
</organism>
<gene>
    <name evidence="1" type="ORF">DSO57_1008220</name>
</gene>
<accession>A0ACC2SWC4</accession>